<dbReference type="Gene3D" id="1.20.144.10">
    <property type="entry name" value="Phosphatidic acid phosphatase type 2/haloperoxidase"/>
    <property type="match status" value="1"/>
</dbReference>
<feature type="transmembrane region" description="Helical" evidence="1">
    <location>
        <begin position="12"/>
        <end position="32"/>
    </location>
</feature>
<keyword evidence="1" id="KW-0472">Membrane</keyword>
<evidence type="ECO:0000313" key="3">
    <source>
        <dbReference type="EMBL" id="MBE9078312.1"/>
    </source>
</evidence>
<organism evidence="3 4">
    <name type="scientific">Vasconcelosia minhoensis LEGE 07310</name>
    <dbReference type="NCBI Taxonomy" id="915328"/>
    <lineage>
        <taxon>Bacteria</taxon>
        <taxon>Bacillati</taxon>
        <taxon>Cyanobacteriota</taxon>
        <taxon>Cyanophyceae</taxon>
        <taxon>Nodosilineales</taxon>
        <taxon>Cymatolegaceae</taxon>
        <taxon>Vasconcelosia</taxon>
        <taxon>Vasconcelosia minhoensis</taxon>
    </lineage>
</organism>
<feature type="transmembrane region" description="Helical" evidence="1">
    <location>
        <begin position="70"/>
        <end position="88"/>
    </location>
</feature>
<feature type="transmembrane region" description="Helical" evidence="1">
    <location>
        <begin position="192"/>
        <end position="214"/>
    </location>
</feature>
<dbReference type="AlphaFoldDB" id="A0A8J7AY50"/>
<accession>A0A8J7AY50</accession>
<reference evidence="3" key="1">
    <citation type="submission" date="2020-10" db="EMBL/GenBank/DDBJ databases">
        <authorList>
            <person name="Castelo-Branco R."/>
            <person name="Eusebio N."/>
            <person name="Adriana R."/>
            <person name="Vieira A."/>
            <person name="Brugerolle De Fraissinette N."/>
            <person name="Rezende De Castro R."/>
            <person name="Schneider M.P."/>
            <person name="Vasconcelos V."/>
            <person name="Leao P.N."/>
        </authorList>
    </citation>
    <scope>NUCLEOTIDE SEQUENCE</scope>
    <source>
        <strain evidence="3">LEGE 07310</strain>
    </source>
</reference>
<name>A0A8J7AY50_9CYAN</name>
<feature type="domain" description="Phosphatidic acid phosphatase type 2/haloperoxidase" evidence="2">
    <location>
        <begin position="96"/>
        <end position="207"/>
    </location>
</feature>
<dbReference type="SUPFAM" id="SSF48317">
    <property type="entry name" value="Acid phosphatase/Vanadium-dependent haloperoxidase"/>
    <property type="match status" value="1"/>
</dbReference>
<dbReference type="Proteomes" id="UP000636505">
    <property type="component" value="Unassembled WGS sequence"/>
</dbReference>
<keyword evidence="1" id="KW-0812">Transmembrane</keyword>
<evidence type="ECO:0000313" key="4">
    <source>
        <dbReference type="Proteomes" id="UP000636505"/>
    </source>
</evidence>
<dbReference type="PANTHER" id="PTHR14969">
    <property type="entry name" value="SPHINGOSINE-1-PHOSPHATE PHOSPHOHYDROLASE"/>
    <property type="match status" value="1"/>
</dbReference>
<dbReference type="InterPro" id="IPR036938">
    <property type="entry name" value="PAP2/HPO_sf"/>
</dbReference>
<feature type="transmembrane region" description="Helical" evidence="1">
    <location>
        <begin position="95"/>
        <end position="114"/>
    </location>
</feature>
<dbReference type="SMART" id="SM00014">
    <property type="entry name" value="acidPPc"/>
    <property type="match status" value="1"/>
</dbReference>
<protein>
    <submittedName>
        <fullName evidence="3">Phosphatase PAP2 family protein</fullName>
    </submittedName>
</protein>
<comment type="caution">
    <text evidence="3">The sequence shown here is derived from an EMBL/GenBank/DDBJ whole genome shotgun (WGS) entry which is preliminary data.</text>
</comment>
<keyword evidence="4" id="KW-1185">Reference proteome</keyword>
<keyword evidence="1" id="KW-1133">Transmembrane helix</keyword>
<evidence type="ECO:0000256" key="1">
    <source>
        <dbReference type="SAM" id="Phobius"/>
    </source>
</evidence>
<sequence length="226" mass="25218">MPAEAWRRWGGTLAIGLGILALLTYATTRLAMGWQDPWLQDWDRQTLIAITERFPMTFAKGVTWESPGNLVGMLPMILTFTALTAWFANPLIAASAVAAYVLQFALVWISWGMWDRDRPDLIADGLAAPGLHSFPSGHATVVMATYGFLFYLWLRTSRSWLERFIALSFSLVWIGLISMARLILGTHWTSDIIAGLALGGLWLLTVVIAMERGLGYVRRSQKRQSG</sequence>
<feature type="transmembrane region" description="Helical" evidence="1">
    <location>
        <begin position="134"/>
        <end position="154"/>
    </location>
</feature>
<dbReference type="PANTHER" id="PTHR14969:SF13">
    <property type="entry name" value="AT30094P"/>
    <property type="match status" value="1"/>
</dbReference>
<dbReference type="InterPro" id="IPR000326">
    <property type="entry name" value="PAP2/HPO"/>
</dbReference>
<evidence type="ECO:0000259" key="2">
    <source>
        <dbReference type="SMART" id="SM00014"/>
    </source>
</evidence>
<dbReference type="Pfam" id="PF01569">
    <property type="entry name" value="PAP2"/>
    <property type="match status" value="1"/>
</dbReference>
<feature type="transmembrane region" description="Helical" evidence="1">
    <location>
        <begin position="166"/>
        <end position="186"/>
    </location>
</feature>
<dbReference type="EMBL" id="JADEXG010000030">
    <property type="protein sequence ID" value="MBE9078312.1"/>
    <property type="molecule type" value="Genomic_DNA"/>
</dbReference>
<gene>
    <name evidence="3" type="ORF">IQ241_13590</name>
</gene>
<proteinExistence type="predicted"/>